<keyword evidence="2" id="KW-0732">Signal</keyword>
<accession>A0A1I2LLI6</accession>
<keyword evidence="4" id="KW-1185">Reference proteome</keyword>
<dbReference type="OrthoDB" id="4240738at2"/>
<dbReference type="RefSeq" id="WP_093717383.1">
    <property type="nucleotide sequence ID" value="NZ_FONG01000029.1"/>
</dbReference>
<proteinExistence type="predicted"/>
<feature type="signal peptide" evidence="2">
    <location>
        <begin position="1"/>
        <end position="25"/>
    </location>
</feature>
<dbReference type="Proteomes" id="UP000199323">
    <property type="component" value="Unassembled WGS sequence"/>
</dbReference>
<dbReference type="AlphaFoldDB" id="A0A1I2LLI6"/>
<reference evidence="3 4" key="1">
    <citation type="submission" date="2016-10" db="EMBL/GenBank/DDBJ databases">
        <authorList>
            <person name="de Groot N.N."/>
        </authorList>
    </citation>
    <scope>NUCLEOTIDE SEQUENCE [LARGE SCALE GENOMIC DNA]</scope>
    <source>
        <strain evidence="3 4">CGMCC 4.3510</strain>
    </source>
</reference>
<sequence>MSKKRRATKYLIAVASVAIAVSALSGCSSDKRGKGDAPVANHRGDDSPANVTNFPDGFANIATKCVADAPGFRAFVTTRDAAPVIIADPACKG</sequence>
<evidence type="ECO:0000313" key="3">
    <source>
        <dbReference type="EMBL" id="SFF79320.1"/>
    </source>
</evidence>
<name>A0A1I2LLI6_9ACTN</name>
<gene>
    <name evidence="3" type="ORF">SAMN05216251_12935</name>
</gene>
<feature type="chain" id="PRO_5038829384" evidence="2">
    <location>
        <begin position="26"/>
        <end position="93"/>
    </location>
</feature>
<feature type="region of interest" description="Disordered" evidence="1">
    <location>
        <begin position="27"/>
        <end position="49"/>
    </location>
</feature>
<evidence type="ECO:0000256" key="1">
    <source>
        <dbReference type="SAM" id="MobiDB-lite"/>
    </source>
</evidence>
<protein>
    <submittedName>
        <fullName evidence="3">Uncharacterized protein</fullName>
    </submittedName>
</protein>
<dbReference type="PROSITE" id="PS51257">
    <property type="entry name" value="PROKAR_LIPOPROTEIN"/>
    <property type="match status" value="1"/>
</dbReference>
<dbReference type="STRING" id="380248.SAMN05216251_12935"/>
<organism evidence="3 4">
    <name type="scientific">Actinacidiphila alni</name>
    <dbReference type="NCBI Taxonomy" id="380248"/>
    <lineage>
        <taxon>Bacteria</taxon>
        <taxon>Bacillati</taxon>
        <taxon>Actinomycetota</taxon>
        <taxon>Actinomycetes</taxon>
        <taxon>Kitasatosporales</taxon>
        <taxon>Streptomycetaceae</taxon>
        <taxon>Actinacidiphila</taxon>
    </lineage>
</organism>
<evidence type="ECO:0000313" key="4">
    <source>
        <dbReference type="Proteomes" id="UP000199323"/>
    </source>
</evidence>
<dbReference type="EMBL" id="FONG01000029">
    <property type="protein sequence ID" value="SFF79320.1"/>
    <property type="molecule type" value="Genomic_DNA"/>
</dbReference>
<evidence type="ECO:0000256" key="2">
    <source>
        <dbReference type="SAM" id="SignalP"/>
    </source>
</evidence>